<reference evidence="2" key="1">
    <citation type="submission" date="2005-09" db="EMBL/GenBank/DDBJ databases">
        <authorList>
            <person name="Mural R.J."/>
            <person name="Li P.W."/>
            <person name="Adams M.D."/>
            <person name="Amanatides P.G."/>
            <person name="Baden-Tillson H."/>
            <person name="Barnstead M."/>
            <person name="Chin S.H."/>
            <person name="Dew I."/>
            <person name="Evans C.A."/>
            <person name="Ferriera S."/>
            <person name="Flanigan M."/>
            <person name="Fosler C."/>
            <person name="Glodek A."/>
            <person name="Gu Z."/>
            <person name="Holt R.A."/>
            <person name="Jennings D."/>
            <person name="Kraft C.L."/>
            <person name="Lu F."/>
            <person name="Nguyen T."/>
            <person name="Nusskern D.R."/>
            <person name="Pfannkoch C.M."/>
            <person name="Sitter C."/>
            <person name="Sutton G.G."/>
            <person name="Venter J.C."/>
            <person name="Wang Z."/>
            <person name="Woodage T."/>
            <person name="Zheng X.H."/>
            <person name="Zhong F."/>
        </authorList>
    </citation>
    <scope>NUCLEOTIDE SEQUENCE [LARGE SCALE GENOMIC DNA]</scope>
    <source>
        <strain>BN</strain>
        <strain evidence="2">Sprague-Dawley</strain>
    </source>
</reference>
<accession>A6JHC8</accession>
<protein>
    <submittedName>
        <fullName evidence="1">RCG57757</fullName>
    </submittedName>
</protein>
<proteinExistence type="predicted"/>
<dbReference type="AlphaFoldDB" id="A6JHC8"/>
<name>A6JHC8_RAT</name>
<dbReference type="EMBL" id="CH473986">
    <property type="protein sequence ID" value="EDL94252.1"/>
    <property type="molecule type" value="Genomic_DNA"/>
</dbReference>
<gene>
    <name evidence="1" type="ORF">rCG_57757</name>
</gene>
<evidence type="ECO:0000313" key="1">
    <source>
        <dbReference type="EMBL" id="EDL94252.1"/>
    </source>
</evidence>
<sequence length="30" mass="3341">MIRIASAPTSRTKTPGSGRFLEYLAYHQGM</sequence>
<dbReference type="Proteomes" id="UP000234681">
    <property type="component" value="Chromosome 1"/>
</dbReference>
<organism evidence="1 2">
    <name type="scientific">Rattus norvegicus</name>
    <name type="common">Rat</name>
    <dbReference type="NCBI Taxonomy" id="10116"/>
    <lineage>
        <taxon>Eukaryota</taxon>
        <taxon>Metazoa</taxon>
        <taxon>Chordata</taxon>
        <taxon>Craniata</taxon>
        <taxon>Vertebrata</taxon>
        <taxon>Euteleostomi</taxon>
        <taxon>Mammalia</taxon>
        <taxon>Eutheria</taxon>
        <taxon>Euarchontoglires</taxon>
        <taxon>Glires</taxon>
        <taxon>Rodentia</taxon>
        <taxon>Myomorpha</taxon>
        <taxon>Muroidea</taxon>
        <taxon>Muridae</taxon>
        <taxon>Murinae</taxon>
        <taxon>Rattus</taxon>
    </lineage>
</organism>
<evidence type="ECO:0000313" key="2">
    <source>
        <dbReference type="Proteomes" id="UP000234681"/>
    </source>
</evidence>